<keyword evidence="11" id="KW-1185">Reference proteome</keyword>
<dbReference type="SUPFAM" id="SSF56645">
    <property type="entry name" value="Acyl-CoA dehydrogenase NM domain-like"/>
    <property type="match status" value="1"/>
</dbReference>
<dbReference type="Gene3D" id="1.20.140.10">
    <property type="entry name" value="Butyryl-CoA Dehydrogenase, subunit A, domain 3"/>
    <property type="match status" value="1"/>
</dbReference>
<dbReference type="Gene3D" id="1.10.540.10">
    <property type="entry name" value="Acyl-CoA dehydrogenase/oxidase, N-terminal domain"/>
    <property type="match status" value="1"/>
</dbReference>
<gene>
    <name evidence="10" type="ORF">CLV47_101265</name>
</gene>
<reference evidence="10 11" key="1">
    <citation type="submission" date="2018-03" db="EMBL/GenBank/DDBJ databases">
        <title>Genomic Encyclopedia of Archaeal and Bacterial Type Strains, Phase II (KMG-II): from individual species to whole genera.</title>
        <authorList>
            <person name="Goeker M."/>
        </authorList>
    </citation>
    <scope>NUCLEOTIDE SEQUENCE [LARGE SCALE GENOMIC DNA]</scope>
    <source>
        <strain evidence="10 11">DSM 100065</strain>
    </source>
</reference>
<dbReference type="PANTHER" id="PTHR43884">
    <property type="entry name" value="ACYL-COA DEHYDROGENASE"/>
    <property type="match status" value="1"/>
</dbReference>
<evidence type="ECO:0000256" key="6">
    <source>
        <dbReference type="RuleBase" id="RU362125"/>
    </source>
</evidence>
<keyword evidence="4 6" id="KW-0274">FAD</keyword>
<evidence type="ECO:0000256" key="3">
    <source>
        <dbReference type="ARBA" id="ARBA00022630"/>
    </source>
</evidence>
<evidence type="ECO:0000256" key="5">
    <source>
        <dbReference type="ARBA" id="ARBA00023002"/>
    </source>
</evidence>
<dbReference type="AlphaFoldDB" id="A0A2T1A6B6"/>
<evidence type="ECO:0000313" key="11">
    <source>
        <dbReference type="Proteomes" id="UP000237752"/>
    </source>
</evidence>
<proteinExistence type="inferred from homology"/>
<dbReference type="InterPro" id="IPR037069">
    <property type="entry name" value="AcylCoA_DH/ox_N_sf"/>
</dbReference>
<keyword evidence="5 6" id="KW-0560">Oxidoreductase</keyword>
<accession>A0A2T1A6B6</accession>
<keyword evidence="3 6" id="KW-0285">Flavoprotein</keyword>
<dbReference type="Pfam" id="PF00441">
    <property type="entry name" value="Acyl-CoA_dh_1"/>
    <property type="match status" value="1"/>
</dbReference>
<feature type="domain" description="Acyl-CoA dehydrogenase/oxidase C-terminal" evidence="7">
    <location>
        <begin position="250"/>
        <end position="396"/>
    </location>
</feature>
<dbReference type="PIRSF" id="PIRSF016578">
    <property type="entry name" value="HsaA"/>
    <property type="match status" value="1"/>
</dbReference>
<evidence type="ECO:0000259" key="9">
    <source>
        <dbReference type="Pfam" id="PF02771"/>
    </source>
</evidence>
<dbReference type="InterPro" id="IPR036250">
    <property type="entry name" value="AcylCo_DH-like_C"/>
</dbReference>
<dbReference type="GO" id="GO:0003995">
    <property type="term" value="F:acyl-CoA dehydrogenase activity"/>
    <property type="evidence" value="ECO:0007669"/>
    <property type="project" value="InterPro"/>
</dbReference>
<dbReference type="InterPro" id="IPR046373">
    <property type="entry name" value="Acyl-CoA_Oxase/DH_mid-dom_sf"/>
</dbReference>
<dbReference type="Pfam" id="PF02770">
    <property type="entry name" value="Acyl-CoA_dh_M"/>
    <property type="match status" value="1"/>
</dbReference>
<dbReference type="Gene3D" id="2.40.110.10">
    <property type="entry name" value="Butyryl-CoA Dehydrogenase, subunit A, domain 2"/>
    <property type="match status" value="1"/>
</dbReference>
<organism evidence="10 11">
    <name type="scientific">Antricoccus suffuscus</name>
    <dbReference type="NCBI Taxonomy" id="1629062"/>
    <lineage>
        <taxon>Bacteria</taxon>
        <taxon>Bacillati</taxon>
        <taxon>Actinomycetota</taxon>
        <taxon>Actinomycetes</taxon>
        <taxon>Geodermatophilales</taxon>
        <taxon>Antricoccaceae</taxon>
        <taxon>Antricoccus</taxon>
    </lineage>
</organism>
<dbReference type="RefSeq" id="WP_106347188.1">
    <property type="nucleotide sequence ID" value="NZ_PVUE01000001.1"/>
</dbReference>
<name>A0A2T1A6B6_9ACTN</name>
<dbReference type="SUPFAM" id="SSF47203">
    <property type="entry name" value="Acyl-CoA dehydrogenase C-terminal domain-like"/>
    <property type="match status" value="1"/>
</dbReference>
<sequence>MSDDIREAPVPILKSPWATPERLRLQQEAREFAANVVTPLANKLDKKKGEFPRSFLDQMGKQGYFGILVDKKYGGMGLGAFEYCMISEELARGWMSAASIIARAQGGGVVGDEKRREELLRKSAAGQWIGSTALSEPGTGSDLASVSTRATRDGDEWVLNGQKRWTGFAKGSDYIRILARTRDPKKGERRAAGMANFVIEKKRGSFPEGITGTLIDKIGYHGFTTWQLTLDNVRIPATHKVEDEGGTAAFKSVQAMLNRARVHTAARAVGLARAAVEDTTVYIQKREQFGEPLANFQALRFMLAEMAARVEQARSFYHHVAHLIDSGEPAEKESAMIKLLATEMAVEVTGQALQMHGGNGYTTEYSIERYWRDARLTTIFEGTSQIQQRIISDRLLPRGGRV</sequence>
<dbReference type="OrthoDB" id="8876745at2"/>
<dbReference type="InterPro" id="IPR013786">
    <property type="entry name" value="AcylCoA_DH/ox_N"/>
</dbReference>
<dbReference type="FunFam" id="1.20.140.10:FF:000001">
    <property type="entry name" value="Acyl-CoA dehydrogenase"/>
    <property type="match status" value="1"/>
</dbReference>
<dbReference type="InterPro" id="IPR009075">
    <property type="entry name" value="AcylCo_DH/oxidase_C"/>
</dbReference>
<feature type="domain" description="Acyl-CoA oxidase/dehydrogenase middle" evidence="8">
    <location>
        <begin position="132"/>
        <end position="233"/>
    </location>
</feature>
<evidence type="ECO:0000256" key="2">
    <source>
        <dbReference type="ARBA" id="ARBA00009347"/>
    </source>
</evidence>
<dbReference type="Proteomes" id="UP000237752">
    <property type="component" value="Unassembled WGS sequence"/>
</dbReference>
<dbReference type="Pfam" id="PF02771">
    <property type="entry name" value="Acyl-CoA_dh_N"/>
    <property type="match status" value="1"/>
</dbReference>
<dbReference type="GO" id="GO:0050660">
    <property type="term" value="F:flavin adenine dinucleotide binding"/>
    <property type="evidence" value="ECO:0007669"/>
    <property type="project" value="InterPro"/>
</dbReference>
<evidence type="ECO:0000313" key="10">
    <source>
        <dbReference type="EMBL" id="PRZ44140.1"/>
    </source>
</evidence>
<evidence type="ECO:0000259" key="7">
    <source>
        <dbReference type="Pfam" id="PF00441"/>
    </source>
</evidence>
<evidence type="ECO:0000256" key="1">
    <source>
        <dbReference type="ARBA" id="ARBA00001974"/>
    </source>
</evidence>
<evidence type="ECO:0000259" key="8">
    <source>
        <dbReference type="Pfam" id="PF02770"/>
    </source>
</evidence>
<feature type="domain" description="Acyl-CoA dehydrogenase/oxidase N-terminal" evidence="9">
    <location>
        <begin position="19"/>
        <end position="126"/>
    </location>
</feature>
<dbReference type="InterPro" id="IPR006089">
    <property type="entry name" value="Acyl-CoA_DH_CS"/>
</dbReference>
<protein>
    <submittedName>
        <fullName evidence="10">Alkylation response protein AidB-like acyl-CoA dehydrogenase</fullName>
    </submittedName>
</protein>
<comment type="similarity">
    <text evidence="2 6">Belongs to the acyl-CoA dehydrogenase family.</text>
</comment>
<evidence type="ECO:0000256" key="4">
    <source>
        <dbReference type="ARBA" id="ARBA00022827"/>
    </source>
</evidence>
<comment type="cofactor">
    <cofactor evidence="1 6">
        <name>FAD</name>
        <dbReference type="ChEBI" id="CHEBI:57692"/>
    </cofactor>
</comment>
<dbReference type="PROSITE" id="PS00073">
    <property type="entry name" value="ACYL_COA_DH_2"/>
    <property type="match status" value="1"/>
</dbReference>
<comment type="caution">
    <text evidence="10">The sequence shown here is derived from an EMBL/GenBank/DDBJ whole genome shotgun (WGS) entry which is preliminary data.</text>
</comment>
<dbReference type="EMBL" id="PVUE01000001">
    <property type="protein sequence ID" value="PRZ44140.1"/>
    <property type="molecule type" value="Genomic_DNA"/>
</dbReference>
<dbReference type="InterPro" id="IPR006091">
    <property type="entry name" value="Acyl-CoA_Oxase/DH_mid-dom"/>
</dbReference>
<dbReference type="InterPro" id="IPR009100">
    <property type="entry name" value="AcylCoA_DH/oxidase_NM_dom_sf"/>
</dbReference>
<dbReference type="PANTHER" id="PTHR43884:SF12">
    <property type="entry name" value="ISOVALERYL-COA DEHYDROGENASE, MITOCHONDRIAL-RELATED"/>
    <property type="match status" value="1"/>
</dbReference>